<evidence type="ECO:0000313" key="4">
    <source>
        <dbReference type="Proteomes" id="UP000002296"/>
    </source>
</evidence>
<evidence type="ECO:0008006" key="5">
    <source>
        <dbReference type="Google" id="ProtNLM"/>
    </source>
</evidence>
<accession>Q4D2F7</accession>
<keyword evidence="4" id="KW-1185">Reference proteome</keyword>
<sequence>MMMRRVPCTVLFLVLLCCLCSHVYATDDDDGMVRVSAEVLCRSKNASSLWRLTGEREWKVCGPDKNPGSQVAMDEEDPYEMVCNVARPSCMDFNATSNCRNEEEFTFNIQLLTSNTTDLYKRWESIHADADNTRSVNTRNESTAVSSPADNTGTQSEGNADSSDIITVPVHTPPLLLLLLLVTATATAC</sequence>
<dbReference type="RefSeq" id="XP_808560.1">
    <property type="nucleotide sequence ID" value="XM_803467.1"/>
</dbReference>
<name>Q4D2F7_TRYCC</name>
<dbReference type="GeneID" id="3539001"/>
<evidence type="ECO:0000256" key="2">
    <source>
        <dbReference type="SAM" id="SignalP"/>
    </source>
</evidence>
<dbReference type="EMBL" id="AAHK01001163">
    <property type="protein sequence ID" value="EAN86709.1"/>
    <property type="molecule type" value="Genomic_DNA"/>
</dbReference>
<feature type="chain" id="PRO_5004236286" description="Mucin-like glycoprotein" evidence="2">
    <location>
        <begin position="26"/>
        <end position="189"/>
    </location>
</feature>
<comment type="caution">
    <text evidence="3">The sequence shown here is derived from an EMBL/GenBank/DDBJ whole genome shotgun (WGS) entry which is preliminary data.</text>
</comment>
<protein>
    <recommendedName>
        <fullName evidence="5">Mucin-like glycoprotein</fullName>
    </recommendedName>
</protein>
<evidence type="ECO:0000256" key="1">
    <source>
        <dbReference type="SAM" id="MobiDB-lite"/>
    </source>
</evidence>
<dbReference type="KEGG" id="tcr:509615.50"/>
<reference evidence="3 4" key="1">
    <citation type="journal article" date="2005" name="Science">
        <title>The genome sequence of Trypanosoma cruzi, etiologic agent of Chagas disease.</title>
        <authorList>
            <person name="El-Sayed N.M."/>
            <person name="Myler P.J."/>
            <person name="Bartholomeu D.C."/>
            <person name="Nilsson D."/>
            <person name="Aggarwal G."/>
            <person name="Tran A.N."/>
            <person name="Ghedin E."/>
            <person name="Worthey E.A."/>
            <person name="Delcher A.L."/>
            <person name="Blandin G."/>
            <person name="Westenberger S.J."/>
            <person name="Caler E."/>
            <person name="Cerqueira G.C."/>
            <person name="Branche C."/>
            <person name="Haas B."/>
            <person name="Anupama A."/>
            <person name="Arner E."/>
            <person name="Aslund L."/>
            <person name="Attipoe P."/>
            <person name="Bontempi E."/>
            <person name="Bringaud F."/>
            <person name="Burton P."/>
            <person name="Cadag E."/>
            <person name="Campbell D.A."/>
            <person name="Carrington M."/>
            <person name="Crabtree J."/>
            <person name="Darban H."/>
            <person name="da Silveira J.F."/>
            <person name="de Jong P."/>
            <person name="Edwards K."/>
            <person name="Englund P.T."/>
            <person name="Fazelina G."/>
            <person name="Feldblyum T."/>
            <person name="Ferella M."/>
            <person name="Frasch A.C."/>
            <person name="Gull K."/>
            <person name="Horn D."/>
            <person name="Hou L."/>
            <person name="Huang Y."/>
            <person name="Kindlund E."/>
            <person name="Klingbeil M."/>
            <person name="Kluge S."/>
            <person name="Koo H."/>
            <person name="Lacerda D."/>
            <person name="Levin M.J."/>
            <person name="Lorenzi H."/>
            <person name="Louie T."/>
            <person name="Machado C.R."/>
            <person name="McCulloch R."/>
            <person name="McKenna A."/>
            <person name="Mizuno Y."/>
            <person name="Mottram J.C."/>
            <person name="Nelson S."/>
            <person name="Ochaya S."/>
            <person name="Osoegawa K."/>
            <person name="Pai G."/>
            <person name="Parsons M."/>
            <person name="Pentony M."/>
            <person name="Pettersson U."/>
            <person name="Pop M."/>
            <person name="Ramirez J.L."/>
            <person name="Rinta J."/>
            <person name="Robertson L."/>
            <person name="Salzberg S.L."/>
            <person name="Sanchez D.O."/>
            <person name="Seyler A."/>
            <person name="Sharma R."/>
            <person name="Shetty J."/>
            <person name="Simpson A.J."/>
            <person name="Sisk E."/>
            <person name="Tammi M.T."/>
            <person name="Tarleton R."/>
            <person name="Teixeira S."/>
            <person name="Van Aken S."/>
            <person name="Vogt C."/>
            <person name="Ward P.N."/>
            <person name="Wickstead B."/>
            <person name="Wortman J."/>
            <person name="White O."/>
            <person name="Fraser C.M."/>
            <person name="Stuart K.D."/>
            <person name="Andersson B."/>
        </authorList>
    </citation>
    <scope>NUCLEOTIDE SEQUENCE [LARGE SCALE GENOMIC DNA]</scope>
    <source>
        <strain evidence="3 4">CL Brener</strain>
    </source>
</reference>
<proteinExistence type="predicted"/>
<dbReference type="VEuPathDB" id="TriTrypDB:TcCLB.509615.50"/>
<gene>
    <name evidence="3" type="ORF">Tc00.1047053509615.50</name>
</gene>
<dbReference type="Proteomes" id="UP000002296">
    <property type="component" value="Unassembled WGS sequence"/>
</dbReference>
<keyword evidence="2" id="KW-0732">Signal</keyword>
<feature type="region of interest" description="Disordered" evidence="1">
    <location>
        <begin position="134"/>
        <end position="160"/>
    </location>
</feature>
<dbReference type="PaxDb" id="353153-Q4D2F7"/>
<dbReference type="InParanoid" id="Q4D2F7"/>
<evidence type="ECO:0000313" key="3">
    <source>
        <dbReference type="EMBL" id="EAN86709.1"/>
    </source>
</evidence>
<organism evidence="3 4">
    <name type="scientific">Trypanosoma cruzi (strain CL Brener)</name>
    <dbReference type="NCBI Taxonomy" id="353153"/>
    <lineage>
        <taxon>Eukaryota</taxon>
        <taxon>Discoba</taxon>
        <taxon>Euglenozoa</taxon>
        <taxon>Kinetoplastea</taxon>
        <taxon>Metakinetoplastina</taxon>
        <taxon>Trypanosomatida</taxon>
        <taxon>Trypanosomatidae</taxon>
        <taxon>Trypanosoma</taxon>
        <taxon>Schizotrypanum</taxon>
    </lineage>
</organism>
<dbReference type="AlphaFoldDB" id="Q4D2F7"/>
<feature type="signal peptide" evidence="2">
    <location>
        <begin position="1"/>
        <end position="25"/>
    </location>
</feature>